<dbReference type="PROSITE" id="PS00496">
    <property type="entry name" value="PII_GLNB_UMP"/>
    <property type="match status" value="1"/>
</dbReference>
<evidence type="ECO:0000256" key="2">
    <source>
        <dbReference type="ARBA" id="ARBA00015681"/>
    </source>
</evidence>
<dbReference type="Pfam" id="PF00543">
    <property type="entry name" value="P-II"/>
    <property type="match status" value="1"/>
</dbReference>
<name>A0A1X6WWS9_9MICO</name>
<dbReference type="Gene3D" id="3.30.70.120">
    <property type="match status" value="1"/>
</dbReference>
<organism evidence="8 9">
    <name type="scientific">Brachybacterium nesterenkovii</name>
    <dbReference type="NCBI Taxonomy" id="47847"/>
    <lineage>
        <taxon>Bacteria</taxon>
        <taxon>Bacillati</taxon>
        <taxon>Actinomycetota</taxon>
        <taxon>Actinomycetes</taxon>
        <taxon>Micrococcales</taxon>
        <taxon>Dermabacteraceae</taxon>
        <taxon>Brachybacterium</taxon>
    </lineage>
</organism>
<comment type="subunit">
    <text evidence="1">Homotrimer.</text>
</comment>
<evidence type="ECO:0000313" key="9">
    <source>
        <dbReference type="Proteomes" id="UP000195981"/>
    </source>
</evidence>
<dbReference type="InterPro" id="IPR002332">
    <property type="entry name" value="N-reg_PII_urydylation_site"/>
</dbReference>
<keyword evidence="3 7" id="KW-0597">Phosphoprotein</keyword>
<dbReference type="PRINTS" id="PR00340">
    <property type="entry name" value="PIIGLNB"/>
</dbReference>
<dbReference type="GO" id="GO:0005829">
    <property type="term" value="C:cytosol"/>
    <property type="evidence" value="ECO:0007669"/>
    <property type="project" value="TreeGrafter"/>
</dbReference>
<gene>
    <name evidence="8" type="ORF">FM110_02970</name>
</gene>
<dbReference type="SMART" id="SM00938">
    <property type="entry name" value="P-II"/>
    <property type="match status" value="1"/>
</dbReference>
<evidence type="ECO:0000256" key="3">
    <source>
        <dbReference type="ARBA" id="ARBA00022553"/>
    </source>
</evidence>
<dbReference type="InterPro" id="IPR002187">
    <property type="entry name" value="N-reg_PII"/>
</dbReference>
<dbReference type="GO" id="GO:0030234">
    <property type="term" value="F:enzyme regulator activity"/>
    <property type="evidence" value="ECO:0007669"/>
    <property type="project" value="InterPro"/>
</dbReference>
<dbReference type="RefSeq" id="WP_087102517.1">
    <property type="nucleotide sequence ID" value="NZ_FWFG01000027.1"/>
</dbReference>
<proteinExistence type="predicted"/>
<dbReference type="SUPFAM" id="SSF54913">
    <property type="entry name" value="GlnB-like"/>
    <property type="match status" value="1"/>
</dbReference>
<dbReference type="GO" id="GO:0005524">
    <property type="term" value="F:ATP binding"/>
    <property type="evidence" value="ECO:0007669"/>
    <property type="project" value="TreeGrafter"/>
</dbReference>
<dbReference type="Proteomes" id="UP000195981">
    <property type="component" value="Unassembled WGS sequence"/>
</dbReference>
<keyword evidence="6" id="KW-0804">Transcription</keyword>
<dbReference type="GO" id="GO:0006808">
    <property type="term" value="P:regulation of nitrogen utilization"/>
    <property type="evidence" value="ECO:0007669"/>
    <property type="project" value="InterPro"/>
</dbReference>
<keyword evidence="5" id="KW-0805">Transcription regulation</keyword>
<evidence type="ECO:0000256" key="4">
    <source>
        <dbReference type="ARBA" id="ARBA00022741"/>
    </source>
</evidence>
<reference evidence="8 9" key="1">
    <citation type="submission" date="2017-02" db="EMBL/GenBank/DDBJ databases">
        <authorList>
            <person name="Peterson S.W."/>
        </authorList>
    </citation>
    <scope>NUCLEOTIDE SEQUENCE [LARGE SCALE GENOMIC DNA]</scope>
    <source>
        <strain evidence="8 9">CIP104813</strain>
    </source>
</reference>
<protein>
    <recommendedName>
        <fullName evidence="2">Nitrogen regulatory protein P-II</fullName>
    </recommendedName>
</protein>
<keyword evidence="4" id="KW-0547">Nucleotide-binding</keyword>
<sequence>MKLITAVIQPHALEAVTDALREAGVAGLTISEVAGYGRQGGHTEVYRGAEYRIDTIPKIKLEILADDADEPGLVEVIVASARSGRIGDGKVWSTDVGRVVRVRTGEEGPGAL</sequence>
<evidence type="ECO:0000256" key="6">
    <source>
        <dbReference type="ARBA" id="ARBA00023163"/>
    </source>
</evidence>
<dbReference type="OrthoDB" id="9802729at2"/>
<feature type="modified residue" description="O-UMP-tyrosine" evidence="7">
    <location>
        <position position="51"/>
    </location>
</feature>
<keyword evidence="9" id="KW-1185">Reference proteome</keyword>
<dbReference type="InterPro" id="IPR011322">
    <property type="entry name" value="N-reg_PII-like_a/b"/>
</dbReference>
<dbReference type="AlphaFoldDB" id="A0A1X6WWS9"/>
<dbReference type="PANTHER" id="PTHR30115:SF11">
    <property type="entry name" value="NITROGEN REGULATORY PROTEIN P-II HOMOLOG"/>
    <property type="match status" value="1"/>
</dbReference>
<dbReference type="PANTHER" id="PTHR30115">
    <property type="entry name" value="NITROGEN REGULATORY PROTEIN P-II"/>
    <property type="match status" value="1"/>
</dbReference>
<evidence type="ECO:0000256" key="1">
    <source>
        <dbReference type="ARBA" id="ARBA00011233"/>
    </source>
</evidence>
<evidence type="ECO:0000313" key="8">
    <source>
        <dbReference type="EMBL" id="SLM89095.1"/>
    </source>
</evidence>
<evidence type="ECO:0000256" key="7">
    <source>
        <dbReference type="PIRSR" id="PIRSR602187-50"/>
    </source>
</evidence>
<dbReference type="InterPro" id="IPR015867">
    <property type="entry name" value="N-reg_PII/ATP_PRibTrfase_C"/>
</dbReference>
<dbReference type="PROSITE" id="PS51343">
    <property type="entry name" value="PII_GLNB_DOM"/>
    <property type="match status" value="1"/>
</dbReference>
<accession>A0A1X6WWS9</accession>
<dbReference type="EMBL" id="FWFG01000027">
    <property type="protein sequence ID" value="SLM89095.1"/>
    <property type="molecule type" value="Genomic_DNA"/>
</dbReference>
<evidence type="ECO:0000256" key="5">
    <source>
        <dbReference type="ARBA" id="ARBA00023015"/>
    </source>
</evidence>